<dbReference type="InterPro" id="IPR013783">
    <property type="entry name" value="Ig-like_fold"/>
</dbReference>
<comment type="caution">
    <text evidence="4">The sequence shown here is derived from an EMBL/GenBank/DDBJ whole genome shotgun (WGS) entry which is preliminary data.</text>
</comment>
<dbReference type="NCBIfam" id="TIGR01451">
    <property type="entry name" value="B_ant_repeat"/>
    <property type="match status" value="3"/>
</dbReference>
<feature type="domain" description="DUF11" evidence="3">
    <location>
        <begin position="1122"/>
        <end position="1213"/>
    </location>
</feature>
<name>A0A2W2CW01_9ACTN</name>
<evidence type="ECO:0000256" key="1">
    <source>
        <dbReference type="SAM" id="MobiDB-lite"/>
    </source>
</evidence>
<feature type="signal peptide" evidence="2">
    <location>
        <begin position="1"/>
        <end position="32"/>
    </location>
</feature>
<dbReference type="Proteomes" id="UP000248749">
    <property type="component" value="Unassembled WGS sequence"/>
</dbReference>
<keyword evidence="2" id="KW-0732">Signal</keyword>
<accession>A0A2W2CW01</accession>
<dbReference type="PANTHER" id="PTHR34819:SF3">
    <property type="entry name" value="CELL SURFACE PROTEIN"/>
    <property type="match status" value="1"/>
</dbReference>
<dbReference type="Gene3D" id="2.60.40.1170">
    <property type="entry name" value="Mu homology domain, subdomain B"/>
    <property type="match status" value="1"/>
</dbReference>
<reference evidence="4 5" key="1">
    <citation type="submission" date="2018-01" db="EMBL/GenBank/DDBJ databases">
        <title>Draft genome sequence of Salinispora sp. 13K206.</title>
        <authorList>
            <person name="Sahin N."/>
            <person name="Saygin H."/>
            <person name="Ay H."/>
        </authorList>
    </citation>
    <scope>NUCLEOTIDE SEQUENCE [LARGE SCALE GENOMIC DNA]</scope>
    <source>
        <strain evidence="4 5">13K206</strain>
    </source>
</reference>
<dbReference type="EMBL" id="POUB01000005">
    <property type="protein sequence ID" value="PZG02693.1"/>
    <property type="molecule type" value="Genomic_DNA"/>
</dbReference>
<feature type="compositionally biased region" description="Low complexity" evidence="1">
    <location>
        <begin position="80"/>
        <end position="93"/>
    </location>
</feature>
<evidence type="ECO:0000313" key="4">
    <source>
        <dbReference type="EMBL" id="PZG02693.1"/>
    </source>
</evidence>
<dbReference type="PANTHER" id="PTHR34819">
    <property type="entry name" value="LARGE CYSTEINE-RICH PERIPLASMIC PROTEIN OMCB"/>
    <property type="match status" value="1"/>
</dbReference>
<feature type="chain" id="PRO_5038772814" description="DUF11 domain-containing protein" evidence="2">
    <location>
        <begin position="33"/>
        <end position="1221"/>
    </location>
</feature>
<dbReference type="GO" id="GO:0005975">
    <property type="term" value="P:carbohydrate metabolic process"/>
    <property type="evidence" value="ECO:0007669"/>
    <property type="project" value="UniProtKB-ARBA"/>
</dbReference>
<dbReference type="Gene3D" id="2.60.40.10">
    <property type="entry name" value="Immunoglobulins"/>
    <property type="match status" value="1"/>
</dbReference>
<dbReference type="InterPro" id="IPR051172">
    <property type="entry name" value="Chlamydia_OmcB"/>
</dbReference>
<sequence>MITILVGVSMTRRRALAAHAALLLFSSLTVLIAPNSGTAAPLRPPDEPAKPKHVGVVEPVRAGVSKPVRTMPRAKGGNRATAPTTDTADAQPDIAGKADPVIQTADAPVNDDLRPTNTPFAGQTGGTPPDTVGDVGPDHYVQMVNTTFQIWNKDGTSPPNGGPFPINSLWTSNTVNDNGCDTQNAGDPIVLYDQTVDRWMLAQFTSPNTAPFDMCVAYSQTPDPTGAYFTYSFRLSASHDYEKFGIWPDGLYMSTFEGGTLGAYVFDRAAMVSGSPATFQYFGSGAGALGPGVSSAGRVRLFPSDWDGVNPPLAGEPNHFLLSRDADNGQGGAQDSIDVYDFHVDWTNPANSTFGLATTLITQPFDINIGCTDVDGNGAARDCISQPGTTQQIDALPGRLMHRVQYRNFGSHQAMVAVQSSVDADGNNRVGTRWYELRNSGGGWAIHQQGTYAPGTADRWMGSAAMDGKGNIALGYSLVDAGANVFPSIGYTGRLAGAPLGSMPEPEQIMFSGTTSQTNADRWGDYSSMNVDPVDDCTFWYTQQHGGARQTRIGAFKFTSCDQTDLRITKSDSPDPVHAGQQLTYTVTVTNDGPNTAGSVTVTDTLPAGVAFLSSAPACTNAAGTLTCGLGELLPGQSVPLVIQVAVPANLPPGTITNTATVAAADQFDPDPGNNTATATTTVTSRADLAVTKVCKPDRPAPAGTPGFCDIHVDNLGPSDAASVELTDALTSATPFEVVSVTATPSGSCAPTGTGPVTSVTITCDLGTEPAGGRTTVRVTVTADDVAQVNDVATVTSATVDPNQANNKATGRVEFVGSADLSLDKAGPASVTAGTQMQYVVTVTNDGPSVARDVVVADTLPAGASFVSVTPSAGTCANGQPTTRDVRCGLGNLAAGASATITIVARVAPDVVPGTVLFNEAVVSSVTADPDNDDVRDSVSTTVEASADLSVTKSDSPDPVVAGEEITYTITVSNAGPSTAQNVTVTDTLPAGTTYVSGVDGNGATVCTLVQTDQVVCALGALNPGQGRSVFLTVLVAPSVPSGTTLTNSVTVSATTPDPNPADNTATQQTGVRASAELWLDKIGEPRSGNPSPTIVWTLTVHNDAGCERDAQSTPTPTCGAGGPSDAQNVTVVDTLPLDPKKLTVQYLSPQCDYDQATHMVTCTAARVPAGATVSFVIETQAQGSVRTIRNSATMTSTTPDPAAGNNSDDVTIVVKGGTGR</sequence>
<dbReference type="InterPro" id="IPR001434">
    <property type="entry name" value="OmcB-like_DUF11"/>
</dbReference>
<organism evidence="4 5">
    <name type="scientific">Micromonospora deserti</name>
    <dbReference type="NCBI Taxonomy" id="2070366"/>
    <lineage>
        <taxon>Bacteria</taxon>
        <taxon>Bacillati</taxon>
        <taxon>Actinomycetota</taxon>
        <taxon>Actinomycetes</taxon>
        <taxon>Micromonosporales</taxon>
        <taxon>Micromonosporaceae</taxon>
        <taxon>Micromonospora</taxon>
    </lineage>
</organism>
<dbReference type="InterPro" id="IPR047589">
    <property type="entry name" value="DUF11_rpt"/>
</dbReference>
<feature type="region of interest" description="Disordered" evidence="1">
    <location>
        <begin position="68"/>
        <end position="130"/>
    </location>
</feature>
<gene>
    <name evidence="4" type="ORF">C1I99_01495</name>
</gene>
<keyword evidence="5" id="KW-1185">Reference proteome</keyword>
<evidence type="ECO:0000259" key="3">
    <source>
        <dbReference type="Pfam" id="PF01345"/>
    </source>
</evidence>
<feature type="domain" description="DUF11" evidence="3">
    <location>
        <begin position="820"/>
        <end position="939"/>
    </location>
</feature>
<evidence type="ECO:0000313" key="5">
    <source>
        <dbReference type="Proteomes" id="UP000248749"/>
    </source>
</evidence>
<feature type="domain" description="DUF11" evidence="3">
    <location>
        <begin position="688"/>
        <end position="811"/>
    </location>
</feature>
<dbReference type="Pfam" id="PF01345">
    <property type="entry name" value="DUF11"/>
    <property type="match status" value="5"/>
</dbReference>
<dbReference type="AlphaFoldDB" id="A0A2W2CW01"/>
<proteinExistence type="predicted"/>
<feature type="domain" description="DUF11" evidence="3">
    <location>
        <begin position="948"/>
        <end position="1068"/>
    </location>
</feature>
<protein>
    <recommendedName>
        <fullName evidence="3">DUF11 domain-containing protein</fullName>
    </recommendedName>
</protein>
<feature type="domain" description="DUF11" evidence="3">
    <location>
        <begin position="565"/>
        <end position="680"/>
    </location>
</feature>
<evidence type="ECO:0000256" key="2">
    <source>
        <dbReference type="SAM" id="SignalP"/>
    </source>
</evidence>
<dbReference type="Gene3D" id="2.60.40.3080">
    <property type="match status" value="1"/>
</dbReference>